<evidence type="ECO:0000256" key="1">
    <source>
        <dbReference type="ARBA" id="ARBA00004141"/>
    </source>
</evidence>
<dbReference type="STRING" id="1290391.M7USF6"/>
<feature type="transmembrane region" description="Helical" evidence="12">
    <location>
        <begin position="222"/>
        <end position="240"/>
    </location>
</feature>
<dbReference type="InterPro" id="IPR013121">
    <property type="entry name" value="Fe_red_NAD-bd_6"/>
</dbReference>
<keyword evidence="4 12" id="KW-0812">Transmembrane</keyword>
<dbReference type="Pfam" id="PF08022">
    <property type="entry name" value="FAD_binding_8"/>
    <property type="match status" value="1"/>
</dbReference>
<feature type="region of interest" description="Disordered" evidence="11">
    <location>
        <begin position="112"/>
        <end position="139"/>
    </location>
</feature>
<protein>
    <submittedName>
        <fullName evidence="14">Putative ferric reductase transmembrane component protein</fullName>
    </submittedName>
</protein>
<keyword evidence="8" id="KW-0406">Ion transport</keyword>
<dbReference type="GO" id="GO:0006879">
    <property type="term" value="P:intracellular iron ion homeostasis"/>
    <property type="evidence" value="ECO:0007669"/>
    <property type="project" value="TreeGrafter"/>
</dbReference>
<dbReference type="PANTHER" id="PTHR32361">
    <property type="entry name" value="FERRIC/CUPRIC REDUCTASE TRANSMEMBRANE COMPONENT"/>
    <property type="match status" value="1"/>
</dbReference>
<evidence type="ECO:0000256" key="5">
    <source>
        <dbReference type="ARBA" id="ARBA00022982"/>
    </source>
</evidence>
<dbReference type="InterPro" id="IPR013130">
    <property type="entry name" value="Fe3_Rdtase_TM_dom"/>
</dbReference>
<dbReference type="SUPFAM" id="SSF52343">
    <property type="entry name" value="Ferredoxin reductase-like, C-terminal NADP-linked domain"/>
    <property type="match status" value="1"/>
</dbReference>
<feature type="transmembrane region" description="Helical" evidence="12">
    <location>
        <begin position="261"/>
        <end position="279"/>
    </location>
</feature>
<dbReference type="PANTHER" id="PTHR32361:SF9">
    <property type="entry name" value="FERRIC REDUCTASE TRANSMEMBRANE COMPONENT 3-RELATED"/>
    <property type="match status" value="1"/>
</dbReference>
<dbReference type="OrthoDB" id="17725at2759"/>
<dbReference type="Gene3D" id="3.40.50.80">
    <property type="entry name" value="Nucleotide-binding domain of ferredoxin-NADP reductase (FNR) module"/>
    <property type="match status" value="1"/>
</dbReference>
<proteinExistence type="inferred from homology"/>
<dbReference type="GO" id="GO:0015677">
    <property type="term" value="P:copper ion import"/>
    <property type="evidence" value="ECO:0007669"/>
    <property type="project" value="TreeGrafter"/>
</dbReference>
<evidence type="ECO:0000256" key="2">
    <source>
        <dbReference type="ARBA" id="ARBA00006278"/>
    </source>
</evidence>
<dbReference type="Pfam" id="PF08030">
    <property type="entry name" value="NAD_binding_6"/>
    <property type="match status" value="1"/>
</dbReference>
<keyword evidence="10" id="KW-0325">Glycoprotein</keyword>
<evidence type="ECO:0000313" key="14">
    <source>
        <dbReference type="EMBL" id="EMR86697.1"/>
    </source>
</evidence>
<dbReference type="InterPro" id="IPR017927">
    <property type="entry name" value="FAD-bd_FR_type"/>
</dbReference>
<dbReference type="Pfam" id="PF01794">
    <property type="entry name" value="Ferric_reduct"/>
    <property type="match status" value="1"/>
</dbReference>
<evidence type="ECO:0000256" key="9">
    <source>
        <dbReference type="ARBA" id="ARBA00023136"/>
    </source>
</evidence>
<dbReference type="InterPro" id="IPR039261">
    <property type="entry name" value="FNR_nucleotide-bd"/>
</dbReference>
<evidence type="ECO:0000256" key="4">
    <source>
        <dbReference type="ARBA" id="ARBA00022692"/>
    </source>
</evidence>
<dbReference type="AlphaFoldDB" id="M7USF6"/>
<feature type="transmembrane region" description="Helical" evidence="12">
    <location>
        <begin position="191"/>
        <end position="210"/>
    </location>
</feature>
<feature type="transmembrane region" description="Helical" evidence="12">
    <location>
        <begin position="60"/>
        <end position="78"/>
    </location>
</feature>
<evidence type="ECO:0000259" key="13">
    <source>
        <dbReference type="PROSITE" id="PS51384"/>
    </source>
</evidence>
<dbReference type="HOGENOM" id="CLU_010365_5_1_1"/>
<name>M7USF6_BOTF1</name>
<comment type="subcellular location">
    <subcellularLocation>
        <location evidence="1">Membrane</location>
        <topology evidence="1">Multi-pass membrane protein</topology>
    </subcellularLocation>
</comment>
<feature type="domain" description="FAD-binding FR-type" evidence="13">
    <location>
        <begin position="297"/>
        <end position="426"/>
    </location>
</feature>
<evidence type="ECO:0000313" key="15">
    <source>
        <dbReference type="Proteomes" id="UP000012045"/>
    </source>
</evidence>
<evidence type="ECO:0000256" key="8">
    <source>
        <dbReference type="ARBA" id="ARBA00023065"/>
    </source>
</evidence>
<keyword evidence="7" id="KW-0560">Oxidoreductase</keyword>
<keyword evidence="5" id="KW-0249">Electron transport</keyword>
<evidence type="ECO:0000256" key="3">
    <source>
        <dbReference type="ARBA" id="ARBA00022448"/>
    </source>
</evidence>
<keyword evidence="6 12" id="KW-1133">Transmembrane helix</keyword>
<dbReference type="EMBL" id="KB707850">
    <property type="protein sequence ID" value="EMR86697.1"/>
    <property type="molecule type" value="Genomic_DNA"/>
</dbReference>
<dbReference type="CDD" id="cd06186">
    <property type="entry name" value="NOX_Duox_like_FAD_NADP"/>
    <property type="match status" value="1"/>
</dbReference>
<feature type="compositionally biased region" description="Low complexity" evidence="11">
    <location>
        <begin position="115"/>
        <end position="133"/>
    </location>
</feature>
<dbReference type="GO" id="GO:0006826">
    <property type="term" value="P:iron ion transport"/>
    <property type="evidence" value="ECO:0007669"/>
    <property type="project" value="TreeGrafter"/>
</dbReference>
<evidence type="ECO:0000256" key="6">
    <source>
        <dbReference type="ARBA" id="ARBA00022989"/>
    </source>
</evidence>
<accession>M7USF6</accession>
<keyword evidence="9 12" id="KW-0472">Membrane</keyword>
<comment type="similarity">
    <text evidence="2">Belongs to the ferric reductase (FRE) family.</text>
</comment>
<reference evidence="15" key="1">
    <citation type="journal article" date="2013" name="Genome Announc.">
        <title>Draft genome sequence of Botrytis cinerea BcDW1, inoculum for noble rot of grape berries.</title>
        <authorList>
            <person name="Blanco-Ulate B."/>
            <person name="Allen G."/>
            <person name="Powell A.L."/>
            <person name="Cantu D."/>
        </authorList>
    </citation>
    <scope>NUCLEOTIDE SEQUENCE [LARGE SCALE GENOMIC DNA]</scope>
    <source>
        <strain evidence="15">BcDW1</strain>
    </source>
</reference>
<dbReference type="GO" id="GO:0000293">
    <property type="term" value="F:ferric-chelate reductase activity"/>
    <property type="evidence" value="ECO:0007669"/>
    <property type="project" value="UniProtKB-ARBA"/>
</dbReference>
<evidence type="ECO:0000256" key="10">
    <source>
        <dbReference type="ARBA" id="ARBA00023180"/>
    </source>
</evidence>
<dbReference type="PROSITE" id="PS51384">
    <property type="entry name" value="FAD_FR"/>
    <property type="match status" value="1"/>
</dbReference>
<keyword evidence="3" id="KW-0813">Transport</keyword>
<dbReference type="Proteomes" id="UP000012045">
    <property type="component" value="Unassembled WGS sequence"/>
</dbReference>
<dbReference type="InterPro" id="IPR051410">
    <property type="entry name" value="Ferric/Cupric_Reductase"/>
</dbReference>
<evidence type="ECO:0000256" key="11">
    <source>
        <dbReference type="SAM" id="MobiDB-lite"/>
    </source>
</evidence>
<sequence>MNTTLSHHFLSEWIHSTVQNVVVHTTLQLSTIDDPEEQPDENRFKKLIDGGLYNEKLINTYPWTILGFVLVLSGIHWAEKVVRWRRRTSWKRGERYSYDLLDDGSSKTIREEVTDYGSASSSGSSTFGSNTPSIRHDDGGERMPLLSGSRFPNSTPSNQITAVSRIKAFLVYQPRPIPYFNKVLPSNGSSIFILSFLALNIFYTFYNISFTLFEASVLGDRAGLIFGVNLPLLYILGAKNQPLKVLTGVSYESLNIIHRRLGELIMVAALIHASAMFVMWGTRTYVGWALAIFLVDRLVYRLCAKSIMAEAKVSIYPDNETLLLTFNLPKSPTTIFSQSLGHSISSGWKATDHVFLTIPSLGRSHALQAHPFTIASPAPLPSSKTSNLTLLIRARSGFSADLLRAAQLKNTLKCRLDGPYGSSHARCLLEDSDLAVLVAGGSGIAVTWPIIHHLLNNSSESEDPETGALPKKRRRQRIVMVWIIHKSAHLEWIDEQEREDLERKGVEIIIPGATMEVGRPDLDGLMEGVVRGSSREAEKRQRIGVVVSGPDGLNRTVNNKCAEFVREGRDLEVTIEKFGW</sequence>
<organism evidence="14 15">
    <name type="scientific">Botryotinia fuckeliana (strain BcDW1)</name>
    <name type="common">Noble rot fungus</name>
    <name type="synonym">Botrytis cinerea</name>
    <dbReference type="NCBI Taxonomy" id="1290391"/>
    <lineage>
        <taxon>Eukaryota</taxon>
        <taxon>Fungi</taxon>
        <taxon>Dikarya</taxon>
        <taxon>Ascomycota</taxon>
        <taxon>Pezizomycotina</taxon>
        <taxon>Leotiomycetes</taxon>
        <taxon>Helotiales</taxon>
        <taxon>Sclerotiniaceae</taxon>
        <taxon>Botrytis</taxon>
    </lineage>
</organism>
<evidence type="ECO:0000256" key="12">
    <source>
        <dbReference type="SAM" id="Phobius"/>
    </source>
</evidence>
<dbReference type="InterPro" id="IPR013112">
    <property type="entry name" value="FAD-bd_8"/>
</dbReference>
<dbReference type="GO" id="GO:0005886">
    <property type="term" value="C:plasma membrane"/>
    <property type="evidence" value="ECO:0007669"/>
    <property type="project" value="TreeGrafter"/>
</dbReference>
<gene>
    <name evidence="14" type="ORF">BcDW1_4706</name>
</gene>
<evidence type="ECO:0000256" key="7">
    <source>
        <dbReference type="ARBA" id="ARBA00023002"/>
    </source>
</evidence>